<evidence type="ECO:0000313" key="1">
    <source>
        <dbReference type="EMBL" id="EDO10138.1"/>
    </source>
</evidence>
<evidence type="ECO:0000313" key="2">
    <source>
        <dbReference type="Proteomes" id="UP000005475"/>
    </source>
</evidence>
<sequence>MGMVNSSLPSKSVLWSILFVIKQVRFYLCFDNQKQ</sequence>
<proteinExistence type="predicted"/>
<organism evidence="1 2">
    <name type="scientific">Bacteroides ovatus (strain ATCC 8483 / DSM 1896 / JCM 5824 / BCRC 10623 / CCUG 4943 / NCTC 11153)</name>
    <dbReference type="NCBI Taxonomy" id="411476"/>
    <lineage>
        <taxon>Bacteria</taxon>
        <taxon>Pseudomonadati</taxon>
        <taxon>Bacteroidota</taxon>
        <taxon>Bacteroidia</taxon>
        <taxon>Bacteroidales</taxon>
        <taxon>Bacteroidaceae</taxon>
        <taxon>Bacteroides</taxon>
    </lineage>
</organism>
<gene>
    <name evidence="1" type="ORF">BACOVA_04519</name>
</gene>
<reference evidence="2" key="2">
    <citation type="submission" date="2007-04" db="EMBL/GenBank/DDBJ databases">
        <title>Draft genome sequence of Bacteroides ovatus (ATCC 8483).</title>
        <authorList>
            <person name="Sudarsanam P."/>
            <person name="Ley R."/>
            <person name="Guruge J."/>
            <person name="Turnbaugh P.J."/>
            <person name="Mahowald M."/>
            <person name="Liep D."/>
            <person name="Gordon J."/>
        </authorList>
    </citation>
    <scope>NUCLEOTIDE SEQUENCE [LARGE SCALE GENOMIC DNA]</scope>
    <source>
        <strain evidence="2">ATCC 8483 / DSM 1896 / JCM 5824 / BCRC 10623 / CCUG 4943 / NCTC 11153</strain>
    </source>
</reference>
<protein>
    <submittedName>
        <fullName evidence="1">Uncharacterized protein</fullName>
    </submittedName>
</protein>
<dbReference type="EMBL" id="AAXF02000053">
    <property type="protein sequence ID" value="EDO10138.1"/>
    <property type="molecule type" value="Genomic_DNA"/>
</dbReference>
<accession>A0AAN3A5C6</accession>
<reference evidence="1 2" key="1">
    <citation type="submission" date="2007-03" db="EMBL/GenBank/DDBJ databases">
        <authorList>
            <person name="Fulton L."/>
            <person name="Clifton S."/>
            <person name="Fulton B."/>
            <person name="Xu J."/>
            <person name="Minx P."/>
            <person name="Pepin K.H."/>
            <person name="Johnson M."/>
            <person name="Thiruvilangam P."/>
            <person name="Bhonagiri V."/>
            <person name="Nash W.E."/>
            <person name="Mardis E.R."/>
            <person name="Wilson R.K."/>
        </authorList>
    </citation>
    <scope>NUCLEOTIDE SEQUENCE [LARGE SCALE GENOMIC DNA]</scope>
    <source>
        <strain evidence="2">ATCC 8483 / DSM 1896 / JCM 5824 / BCRC 10623 / CCUG 4943 / NCTC 11153</strain>
    </source>
</reference>
<comment type="caution">
    <text evidence="1">The sequence shown here is derived from an EMBL/GenBank/DDBJ whole genome shotgun (WGS) entry which is preliminary data.</text>
</comment>
<dbReference type="Proteomes" id="UP000005475">
    <property type="component" value="Unassembled WGS sequence"/>
</dbReference>
<name>A0AAN3A5C6_BACO1</name>
<dbReference type="AlphaFoldDB" id="A0AAN3A5C6"/>